<dbReference type="AlphaFoldDB" id="E2SEV4"/>
<comment type="caution">
    <text evidence="2">The sequence shown here is derived from an EMBL/GenBank/DDBJ whole genome shotgun (WGS) entry which is preliminary data.</text>
</comment>
<evidence type="ECO:0000313" key="2">
    <source>
        <dbReference type="EMBL" id="EFQ82401.1"/>
    </source>
</evidence>
<gene>
    <name evidence="2" type="ORF">HMPREF0063_12563</name>
</gene>
<dbReference type="EMBL" id="ACLF03000008">
    <property type="protein sequence ID" value="EFQ82401.1"/>
    <property type="molecule type" value="Genomic_DNA"/>
</dbReference>
<organism evidence="2 3">
    <name type="scientific">Aeromicrobium marinum DSM 15272</name>
    <dbReference type="NCBI Taxonomy" id="585531"/>
    <lineage>
        <taxon>Bacteria</taxon>
        <taxon>Bacillati</taxon>
        <taxon>Actinomycetota</taxon>
        <taxon>Actinomycetes</taxon>
        <taxon>Propionibacteriales</taxon>
        <taxon>Nocardioidaceae</taxon>
        <taxon>Aeromicrobium</taxon>
    </lineage>
</organism>
<evidence type="ECO:0000256" key="1">
    <source>
        <dbReference type="SAM" id="MobiDB-lite"/>
    </source>
</evidence>
<feature type="region of interest" description="Disordered" evidence="1">
    <location>
        <begin position="1"/>
        <end position="78"/>
    </location>
</feature>
<name>E2SEV4_9ACTN</name>
<dbReference type="HOGENOM" id="CLU_2614088_0_0_11"/>
<accession>E2SEV4</accession>
<sequence>MDTERDHDARPTPDREPRSRDPREADEPTDGAPDPESALAVNATPDEVRLHGDADETGSVQRADGSVEQVEPADESGG</sequence>
<feature type="compositionally biased region" description="Basic and acidic residues" evidence="1">
    <location>
        <begin position="1"/>
        <end position="26"/>
    </location>
</feature>
<dbReference type="OrthoDB" id="5192555at2"/>
<keyword evidence="3" id="KW-1185">Reference proteome</keyword>
<evidence type="ECO:0000313" key="3">
    <source>
        <dbReference type="Proteomes" id="UP000003111"/>
    </source>
</evidence>
<proteinExistence type="predicted"/>
<reference evidence="2" key="1">
    <citation type="submission" date="2010-08" db="EMBL/GenBank/DDBJ databases">
        <authorList>
            <person name="Muzny D."/>
            <person name="Qin X."/>
            <person name="Buhay C."/>
            <person name="Dugan-Rocha S."/>
            <person name="Ding Y."/>
            <person name="Chen G."/>
            <person name="Hawes A."/>
            <person name="Holder M."/>
            <person name="Jhangiani S."/>
            <person name="Johnson A."/>
            <person name="Khan Z."/>
            <person name="Li Z."/>
            <person name="Liu W."/>
            <person name="Liu X."/>
            <person name="Perez L."/>
            <person name="Shen H."/>
            <person name="Wang Q."/>
            <person name="Watt J."/>
            <person name="Xi L."/>
            <person name="Xin Y."/>
            <person name="Zhou J."/>
            <person name="Deng J."/>
            <person name="Jiang H."/>
            <person name="Liu Y."/>
            <person name="Qu J."/>
            <person name="Song X.-Z."/>
            <person name="Zhang L."/>
            <person name="Villasana D."/>
            <person name="Johnson A."/>
            <person name="Liu J."/>
            <person name="Liyanage D."/>
            <person name="Lorensuhewa L."/>
            <person name="Robinson T."/>
            <person name="Song A."/>
            <person name="Song B.-B."/>
            <person name="Dinh H."/>
            <person name="Thornton R."/>
            <person name="Coyle M."/>
            <person name="Francisco L."/>
            <person name="Jackson L."/>
            <person name="Javaid M."/>
            <person name="Korchina V."/>
            <person name="Kovar C."/>
            <person name="Mata R."/>
            <person name="Mathew T."/>
            <person name="Ngo R."/>
            <person name="Nguyen L."/>
            <person name="Nguyen N."/>
            <person name="Okwuonu G."/>
            <person name="Ongeri F."/>
            <person name="Pham C."/>
            <person name="Simmons D."/>
            <person name="Wilczek-Boney K."/>
            <person name="Hale W."/>
            <person name="Jakkamsetti A."/>
            <person name="Pham P."/>
            <person name="Ruth R."/>
            <person name="San Lucas F."/>
            <person name="Warren J."/>
            <person name="Zhang J."/>
            <person name="Zhao Z."/>
            <person name="Zhou C."/>
            <person name="Zhu D."/>
            <person name="Lee S."/>
            <person name="Bess C."/>
            <person name="Blankenburg K."/>
            <person name="Forbes L."/>
            <person name="Fu Q."/>
            <person name="Gubbala S."/>
            <person name="Hirani K."/>
            <person name="Jayaseelan J.C."/>
            <person name="Lara F."/>
            <person name="Munidasa M."/>
            <person name="Palculict T."/>
            <person name="Patil S."/>
            <person name="Pu L.-L."/>
            <person name="Saada N."/>
            <person name="Tang L."/>
            <person name="Weissenberger G."/>
            <person name="Zhu Y."/>
            <person name="Hemphill L."/>
            <person name="Shang Y."/>
            <person name="Youmans B."/>
            <person name="Ayvaz T."/>
            <person name="Ross M."/>
            <person name="Santibanez J."/>
            <person name="Aqrawi P."/>
            <person name="Gross S."/>
            <person name="Joshi V."/>
            <person name="Fowler G."/>
            <person name="Nazareth L."/>
            <person name="Reid J."/>
            <person name="Worley K."/>
            <person name="Petrosino J."/>
            <person name="Highlander S."/>
            <person name="Gibbs R."/>
        </authorList>
    </citation>
    <scope>NUCLEOTIDE SEQUENCE [LARGE SCALE GENOMIC DNA]</scope>
    <source>
        <strain evidence="2">DSM 15272</strain>
    </source>
</reference>
<dbReference type="RefSeq" id="WP_007078791.1">
    <property type="nucleotide sequence ID" value="NZ_CM001024.1"/>
</dbReference>
<dbReference type="Proteomes" id="UP000003111">
    <property type="component" value="Unassembled WGS sequence"/>
</dbReference>
<protein>
    <submittedName>
        <fullName evidence="2">Uncharacterized protein</fullName>
    </submittedName>
</protein>